<reference evidence="1" key="1">
    <citation type="submission" date="2020-08" db="EMBL/GenBank/DDBJ databases">
        <title>Multicomponent nature underlies the extraordinary mechanical properties of spider dragline silk.</title>
        <authorList>
            <person name="Kono N."/>
            <person name="Nakamura H."/>
            <person name="Mori M."/>
            <person name="Yoshida Y."/>
            <person name="Ohtoshi R."/>
            <person name="Malay A.D."/>
            <person name="Moran D.A.P."/>
            <person name="Tomita M."/>
            <person name="Numata K."/>
            <person name="Arakawa K."/>
        </authorList>
    </citation>
    <scope>NUCLEOTIDE SEQUENCE</scope>
</reference>
<evidence type="ECO:0000313" key="1">
    <source>
        <dbReference type="EMBL" id="GFY58032.1"/>
    </source>
</evidence>
<name>A0A8X6XSM9_9ARAC</name>
<proteinExistence type="predicted"/>
<protein>
    <submittedName>
        <fullName evidence="1">Uncharacterized protein</fullName>
    </submittedName>
</protein>
<sequence>MKPVDSTQMPVKDINTRLRHSKDLAMKRLDQLLERLSSKDKQMENLYREFMSNTYRLTYMEKVKRFASLQVHLAKNPLHTDSTIAIAHSSAPTGKHSSAIEFQDTNLTENHMNGSTYLRSLKTPADIISSVNPKELSSLTLCGVNEYVTSDMPRTLIEPSITSVSDITYLSEL</sequence>
<dbReference type="Proteomes" id="UP000886998">
    <property type="component" value="Unassembled WGS sequence"/>
</dbReference>
<dbReference type="AlphaFoldDB" id="A0A8X6XSM9"/>
<accession>A0A8X6XSM9</accession>
<keyword evidence="2" id="KW-1185">Reference proteome</keyword>
<comment type="caution">
    <text evidence="1">The sequence shown here is derived from an EMBL/GenBank/DDBJ whole genome shotgun (WGS) entry which is preliminary data.</text>
</comment>
<dbReference type="EMBL" id="BMAV01011873">
    <property type="protein sequence ID" value="GFY58032.1"/>
    <property type="molecule type" value="Genomic_DNA"/>
</dbReference>
<gene>
    <name evidence="1" type="ORF">TNIN_248841</name>
</gene>
<organism evidence="1 2">
    <name type="scientific">Trichonephila inaurata madagascariensis</name>
    <dbReference type="NCBI Taxonomy" id="2747483"/>
    <lineage>
        <taxon>Eukaryota</taxon>
        <taxon>Metazoa</taxon>
        <taxon>Ecdysozoa</taxon>
        <taxon>Arthropoda</taxon>
        <taxon>Chelicerata</taxon>
        <taxon>Arachnida</taxon>
        <taxon>Araneae</taxon>
        <taxon>Araneomorphae</taxon>
        <taxon>Entelegynae</taxon>
        <taxon>Araneoidea</taxon>
        <taxon>Nephilidae</taxon>
        <taxon>Trichonephila</taxon>
        <taxon>Trichonephila inaurata</taxon>
    </lineage>
</organism>
<evidence type="ECO:0000313" key="2">
    <source>
        <dbReference type="Proteomes" id="UP000886998"/>
    </source>
</evidence>